<dbReference type="AlphaFoldDB" id="A0AA92HAV6"/>
<feature type="coiled-coil region" evidence="1">
    <location>
        <begin position="162"/>
        <end position="250"/>
    </location>
</feature>
<sequence length="343" mass="38973">MAKTPPLESEIEKAKAAISDTRAAEVSLLQQFSTLFGADDADEKAQVSHERERQALDSLLARYDEVEKTLANLTLYLSGDIEKCFERFDAASERTRYENFVAFFSRNRATKLQAERVKTFAIAGTLKRLLFLSDDVAVLLANEKAAASELYERCEAPLTAMMEKRRQSAAEIEARRQRLKEINASLATVQWKLGSVTDDKRRASLEAERESLSLELEEQEKSYQVLRTRHQRLEDQIQLQESLSQSATQRLSAHAMLYNMLSLAMERAIQLYGAVTMTLDGLMRDIEKDTSPHPHLLDLLTIHAHNAITLDDIDKRKAPVSEAFVRRYRIERSRIVAIEGAAR</sequence>
<proteinExistence type="predicted"/>
<evidence type="ECO:0000313" key="2">
    <source>
        <dbReference type="EMBL" id="PVE56902.1"/>
    </source>
</evidence>
<keyword evidence="1" id="KW-0175">Coiled coil</keyword>
<dbReference type="RefSeq" id="WP_116492095.1">
    <property type="nucleotide sequence ID" value="NZ_QDFR01000001.1"/>
</dbReference>
<accession>A0AA92HAV6</accession>
<gene>
    <name evidence="2" type="ORF">DC430_03845</name>
</gene>
<dbReference type="Proteomes" id="UP000244335">
    <property type="component" value="Unassembled WGS sequence"/>
</dbReference>
<dbReference type="EMBL" id="QDFR01000001">
    <property type="protein sequence ID" value="PVE56902.1"/>
    <property type="molecule type" value="Genomic_DNA"/>
</dbReference>
<evidence type="ECO:0000313" key="3">
    <source>
        <dbReference type="Proteomes" id="UP000244335"/>
    </source>
</evidence>
<reference evidence="2 3" key="1">
    <citation type="submission" date="2018-04" db="EMBL/GenBank/DDBJ databases">
        <authorList>
            <person name="Hagen T."/>
        </authorList>
    </citation>
    <scope>NUCLEOTIDE SEQUENCE [LARGE SCALE GENOMIC DNA]</scope>
    <source>
        <strain evidence="2 3">TPD7009</strain>
    </source>
</reference>
<comment type="caution">
    <text evidence="2">The sequence shown here is derived from an EMBL/GenBank/DDBJ whole genome shotgun (WGS) entry which is preliminary data.</text>
</comment>
<organism evidence="2 3">
    <name type="scientific">Rhizobium rhizogenes</name>
    <name type="common">Agrobacterium rhizogenes</name>
    <dbReference type="NCBI Taxonomy" id="359"/>
    <lineage>
        <taxon>Bacteria</taxon>
        <taxon>Pseudomonadati</taxon>
        <taxon>Pseudomonadota</taxon>
        <taxon>Alphaproteobacteria</taxon>
        <taxon>Hyphomicrobiales</taxon>
        <taxon>Rhizobiaceae</taxon>
        <taxon>Rhizobium/Agrobacterium group</taxon>
        <taxon>Rhizobium</taxon>
    </lineage>
</organism>
<protein>
    <submittedName>
        <fullName evidence="2">Uncharacterized protein</fullName>
    </submittedName>
</protein>
<evidence type="ECO:0000256" key="1">
    <source>
        <dbReference type="SAM" id="Coils"/>
    </source>
</evidence>
<name>A0AA92HAV6_RHIRH</name>